<dbReference type="Pfam" id="PF17820">
    <property type="entry name" value="PDZ_6"/>
    <property type="match status" value="1"/>
</dbReference>
<evidence type="ECO:0000256" key="2">
    <source>
        <dbReference type="SAM" id="SignalP"/>
    </source>
</evidence>
<protein>
    <submittedName>
        <fullName evidence="4">PDZ domain-containing protein</fullName>
    </submittedName>
</protein>
<evidence type="ECO:0000313" key="5">
    <source>
        <dbReference type="Proteomes" id="UP000798808"/>
    </source>
</evidence>
<evidence type="ECO:0000256" key="1">
    <source>
        <dbReference type="ARBA" id="ARBA00022801"/>
    </source>
</evidence>
<dbReference type="PROSITE" id="PS50175">
    <property type="entry name" value="ASP_PROT_RETROV"/>
    <property type="match status" value="1"/>
</dbReference>
<dbReference type="InterPro" id="IPR041489">
    <property type="entry name" value="PDZ_6"/>
</dbReference>
<comment type="caution">
    <text evidence="4">The sequence shown here is derived from an EMBL/GenBank/DDBJ whole genome shotgun (WGS) entry which is preliminary data.</text>
</comment>
<dbReference type="EMBL" id="SMLW01000524">
    <property type="protein sequence ID" value="MTI25573.1"/>
    <property type="molecule type" value="Genomic_DNA"/>
</dbReference>
<gene>
    <name evidence="4" type="ORF">E1163_11515</name>
</gene>
<feature type="domain" description="Peptidase A2" evidence="3">
    <location>
        <begin position="61"/>
        <end position="98"/>
    </location>
</feature>
<dbReference type="Gene3D" id="2.30.42.10">
    <property type="match status" value="1"/>
</dbReference>
<dbReference type="SMART" id="SM00228">
    <property type="entry name" value="PDZ"/>
    <property type="match status" value="1"/>
</dbReference>
<name>A0ABW9RNH7_9BACT</name>
<dbReference type="Proteomes" id="UP000798808">
    <property type="component" value="Unassembled WGS sequence"/>
</dbReference>
<reference evidence="4 5" key="1">
    <citation type="submission" date="2019-02" db="EMBL/GenBank/DDBJ databases">
        <authorList>
            <person name="Goldberg S.R."/>
            <person name="Haltli B.A."/>
            <person name="Correa H."/>
            <person name="Russell K.G."/>
        </authorList>
    </citation>
    <scope>NUCLEOTIDE SEQUENCE [LARGE SCALE GENOMIC DNA]</scope>
    <source>
        <strain evidence="4 5">JCM 16186</strain>
    </source>
</reference>
<feature type="signal peptide" evidence="2">
    <location>
        <begin position="1"/>
        <end position="25"/>
    </location>
</feature>
<dbReference type="SUPFAM" id="SSF50156">
    <property type="entry name" value="PDZ domain-like"/>
    <property type="match status" value="1"/>
</dbReference>
<dbReference type="InterPro" id="IPR036034">
    <property type="entry name" value="PDZ_sf"/>
</dbReference>
<keyword evidence="5" id="KW-1185">Reference proteome</keyword>
<dbReference type="Pfam" id="PF13650">
    <property type="entry name" value="Asp_protease_2"/>
    <property type="match status" value="1"/>
</dbReference>
<dbReference type="InterPro" id="IPR001478">
    <property type="entry name" value="PDZ"/>
</dbReference>
<dbReference type="SUPFAM" id="SSF50630">
    <property type="entry name" value="Acid proteases"/>
    <property type="match status" value="1"/>
</dbReference>
<evidence type="ECO:0000259" key="3">
    <source>
        <dbReference type="PROSITE" id="PS50175"/>
    </source>
</evidence>
<organism evidence="4 5">
    <name type="scientific">Fulvivirga kasyanovii</name>
    <dbReference type="NCBI Taxonomy" id="396812"/>
    <lineage>
        <taxon>Bacteria</taxon>
        <taxon>Pseudomonadati</taxon>
        <taxon>Bacteroidota</taxon>
        <taxon>Cytophagia</taxon>
        <taxon>Cytophagales</taxon>
        <taxon>Fulvivirgaceae</taxon>
        <taxon>Fulvivirga</taxon>
    </lineage>
</organism>
<keyword evidence="1" id="KW-0378">Hydrolase</keyword>
<sequence>MCMRKFLLGFTFCSFMLLFFSQSSGQTLGFELNDQKRVNIPFEIYNNLIVVPVVLNNQLPLRFILDTGVRTTILTEKSFSDILNLPYSRKYTISGLGGERVVDAYVTNNVSLSLPGVTGKGHAMLVLAEDYLELRNYLGTEVHGILGYEIFSRFIVTINYDKKVLTLTTPEYFKKRRRFQAVPIKVEDTKPYVMGHITYNSGEHLDVKLLIDTGASHGLLLDKSSDPQIVLPEKHISTSLGRGLGGLLEGEMARLKYFHLGEACWQNILATFPDSNSFLDSLKTVGTFRNGSIGGEILSRFTVVINFPEEKVYLKKGKSFKKDFTYNLSGLVVKAIGSRLNTYEITEVRKGSAGEKAGFKKGDILVSINSIDASRLKLNNITSFLNAKENKKLKLTVLRDGVKITQSFRLKSQI</sequence>
<feature type="chain" id="PRO_5045184786" evidence="2">
    <location>
        <begin position="26"/>
        <end position="414"/>
    </location>
</feature>
<accession>A0ABW9RNH7</accession>
<dbReference type="Gene3D" id="2.40.70.10">
    <property type="entry name" value="Acid Proteases"/>
    <property type="match status" value="2"/>
</dbReference>
<dbReference type="InterPro" id="IPR001995">
    <property type="entry name" value="Peptidase_A2_cat"/>
</dbReference>
<dbReference type="InterPro" id="IPR021109">
    <property type="entry name" value="Peptidase_aspartic_dom_sf"/>
</dbReference>
<keyword evidence="2" id="KW-0732">Signal</keyword>
<proteinExistence type="predicted"/>
<evidence type="ECO:0000313" key="4">
    <source>
        <dbReference type="EMBL" id="MTI25573.1"/>
    </source>
</evidence>